<dbReference type="InterPro" id="IPR008928">
    <property type="entry name" value="6-hairpin_glycosidase_sf"/>
</dbReference>
<dbReference type="PATRIC" id="fig|1184267.3.peg.1193"/>
<dbReference type="eggNOG" id="COG2942">
    <property type="taxonomic scope" value="Bacteria"/>
</dbReference>
<dbReference type="KEGG" id="bex:A11Q_1179"/>
<keyword evidence="4" id="KW-1185">Reference proteome</keyword>
<dbReference type="Proteomes" id="UP000012040">
    <property type="component" value="Chromosome"/>
</dbReference>
<dbReference type="AlphaFoldDB" id="M4VAA0"/>
<accession>M4VAA0</accession>
<keyword evidence="2" id="KW-0413">Isomerase</keyword>
<sequence length="398" mass="45383">MNSIANNNIQQNIPPNVQQNIQQAKQWLTQNVFPIWFERGYESSTGCFVESIALTGEPLSNLDRRAMVQARQIYAMTEAVRLNLFARDKATPIIRKNIQMLIQQYRLPSGGYAHSINSALQVSNSDVDLYTQAFVLFGLARAYELLQDEQLVIEAKKLLNYLQESRSTGNGGHTEIKAGKTLYQSNPHMHLFEAALAWVAVSRENCWRQLADDLFDLCTTKFIDAETGFLAEHYLEPWTPQRIDGHFIFEPGHHFEWAWLLSQYQQLTGVPTAQYSQPLYESAEKYGLTPDKKFAVDEVLSNTEVHKKSSRFWPQTERIKAAVDLGLTQSSENQTAYAQVADTAFVTLFRYFEGLQAGLWQDTLQEDGKFQNQPAKASSLYHIINALSEYILKRPQLG</sequence>
<dbReference type="EMBL" id="CP003537">
    <property type="protein sequence ID" value="AGH95395.1"/>
    <property type="molecule type" value="Genomic_DNA"/>
</dbReference>
<evidence type="ECO:0000256" key="2">
    <source>
        <dbReference type="ARBA" id="ARBA00023235"/>
    </source>
</evidence>
<dbReference type="GO" id="GO:0005975">
    <property type="term" value="P:carbohydrate metabolic process"/>
    <property type="evidence" value="ECO:0007669"/>
    <property type="project" value="InterPro"/>
</dbReference>
<protein>
    <recommendedName>
        <fullName evidence="5">Mannose-6-phosphate isomerase</fullName>
    </recommendedName>
</protein>
<dbReference type="HOGENOM" id="CLU_046651_1_0_7"/>
<comment type="similarity">
    <text evidence="1">Belongs to the N-acylglucosamine 2-epimerase family.</text>
</comment>
<evidence type="ECO:0000256" key="1">
    <source>
        <dbReference type="ARBA" id="ARBA00008558"/>
    </source>
</evidence>
<dbReference type="PANTHER" id="PTHR15108">
    <property type="entry name" value="N-ACYLGLUCOSAMINE-2-EPIMERASE"/>
    <property type="match status" value="1"/>
</dbReference>
<name>M4VAA0_9BACT</name>
<gene>
    <name evidence="3" type="ORF">A11Q_1179</name>
</gene>
<dbReference type="Gene3D" id="1.50.10.10">
    <property type="match status" value="1"/>
</dbReference>
<dbReference type="OrthoDB" id="5288477at2"/>
<proteinExistence type="inferred from homology"/>
<evidence type="ECO:0008006" key="5">
    <source>
        <dbReference type="Google" id="ProtNLM"/>
    </source>
</evidence>
<organism evidence="3 4">
    <name type="scientific">Pseudobdellovibrio exovorus JSS</name>
    <dbReference type="NCBI Taxonomy" id="1184267"/>
    <lineage>
        <taxon>Bacteria</taxon>
        <taxon>Pseudomonadati</taxon>
        <taxon>Bdellovibrionota</taxon>
        <taxon>Bdellovibrionia</taxon>
        <taxon>Bdellovibrionales</taxon>
        <taxon>Pseudobdellovibrionaceae</taxon>
        <taxon>Pseudobdellovibrio</taxon>
    </lineage>
</organism>
<dbReference type="RefSeq" id="WP_015469885.1">
    <property type="nucleotide sequence ID" value="NC_020813.1"/>
</dbReference>
<dbReference type="Pfam" id="PF07221">
    <property type="entry name" value="GlcNAc_2-epim"/>
    <property type="match status" value="1"/>
</dbReference>
<dbReference type="GO" id="GO:0016853">
    <property type="term" value="F:isomerase activity"/>
    <property type="evidence" value="ECO:0007669"/>
    <property type="project" value="UniProtKB-KW"/>
</dbReference>
<evidence type="ECO:0000313" key="4">
    <source>
        <dbReference type="Proteomes" id="UP000012040"/>
    </source>
</evidence>
<dbReference type="STRING" id="1184267.A11Q_1179"/>
<dbReference type="InterPro" id="IPR010819">
    <property type="entry name" value="AGE/CE"/>
</dbReference>
<evidence type="ECO:0000313" key="3">
    <source>
        <dbReference type="EMBL" id="AGH95395.1"/>
    </source>
</evidence>
<dbReference type="SUPFAM" id="SSF48208">
    <property type="entry name" value="Six-hairpin glycosidases"/>
    <property type="match status" value="1"/>
</dbReference>
<reference evidence="3 4" key="1">
    <citation type="journal article" date="2013" name="ISME J.">
        <title>By their genes ye shall know them: genomic signatures of predatory bacteria.</title>
        <authorList>
            <person name="Pasternak Z."/>
            <person name="Pietrokovski S."/>
            <person name="Rotem O."/>
            <person name="Gophna U."/>
            <person name="Lurie-Weinberger M.N."/>
            <person name="Jurkevitch E."/>
        </authorList>
    </citation>
    <scope>NUCLEOTIDE SEQUENCE [LARGE SCALE GENOMIC DNA]</scope>
    <source>
        <strain evidence="3 4">JSS</strain>
    </source>
</reference>
<dbReference type="InterPro" id="IPR012341">
    <property type="entry name" value="6hp_glycosidase-like_sf"/>
</dbReference>